<keyword evidence="3" id="KW-0732">Signal</keyword>
<evidence type="ECO:0000313" key="5">
    <source>
        <dbReference type="EMBL" id="KAK8000890.1"/>
    </source>
</evidence>
<evidence type="ECO:0000313" key="6">
    <source>
        <dbReference type="Proteomes" id="UP001396898"/>
    </source>
</evidence>
<keyword evidence="2 3" id="KW-0378">Hydrolase</keyword>
<dbReference type="PANTHER" id="PTHR43918">
    <property type="entry name" value="ACETYLCHOLINESTERASE"/>
    <property type="match status" value="1"/>
</dbReference>
<dbReference type="InterPro" id="IPR029058">
    <property type="entry name" value="AB_hydrolase_fold"/>
</dbReference>
<proteinExistence type="inferred from homology"/>
<dbReference type="InterPro" id="IPR002018">
    <property type="entry name" value="CarbesteraseB"/>
</dbReference>
<dbReference type="PROSITE" id="PS00122">
    <property type="entry name" value="CARBOXYLESTERASE_B_1"/>
    <property type="match status" value="1"/>
</dbReference>
<dbReference type="SUPFAM" id="SSF53474">
    <property type="entry name" value="alpha/beta-Hydrolases"/>
    <property type="match status" value="1"/>
</dbReference>
<feature type="signal peptide" evidence="3">
    <location>
        <begin position="1"/>
        <end position="20"/>
    </location>
</feature>
<evidence type="ECO:0000256" key="3">
    <source>
        <dbReference type="RuleBase" id="RU361235"/>
    </source>
</evidence>
<organism evidence="5 6">
    <name type="scientific">Apiospora marii</name>
    <dbReference type="NCBI Taxonomy" id="335849"/>
    <lineage>
        <taxon>Eukaryota</taxon>
        <taxon>Fungi</taxon>
        <taxon>Dikarya</taxon>
        <taxon>Ascomycota</taxon>
        <taxon>Pezizomycotina</taxon>
        <taxon>Sordariomycetes</taxon>
        <taxon>Xylariomycetidae</taxon>
        <taxon>Amphisphaeriales</taxon>
        <taxon>Apiosporaceae</taxon>
        <taxon>Apiospora</taxon>
    </lineage>
</organism>
<name>A0ABR1R537_9PEZI</name>
<accession>A0ABR1R537</accession>
<dbReference type="Proteomes" id="UP001396898">
    <property type="component" value="Unassembled WGS sequence"/>
</dbReference>
<feature type="chain" id="PRO_5044956343" description="Carboxylic ester hydrolase" evidence="3">
    <location>
        <begin position="21"/>
        <end position="538"/>
    </location>
</feature>
<dbReference type="InterPro" id="IPR019826">
    <property type="entry name" value="Carboxylesterase_B_AS"/>
</dbReference>
<protein>
    <recommendedName>
        <fullName evidence="3">Carboxylic ester hydrolase</fullName>
        <ecNumber evidence="3">3.1.1.-</ecNumber>
    </recommendedName>
</protein>
<feature type="domain" description="Carboxylesterase type B" evidence="4">
    <location>
        <begin position="26"/>
        <end position="372"/>
    </location>
</feature>
<dbReference type="EC" id="3.1.1.-" evidence="3"/>
<comment type="caution">
    <text evidence="5">The sequence shown here is derived from an EMBL/GenBank/DDBJ whole genome shotgun (WGS) entry which is preliminary data.</text>
</comment>
<comment type="similarity">
    <text evidence="1 3">Belongs to the type-B carboxylesterase/lipase family.</text>
</comment>
<evidence type="ECO:0000256" key="1">
    <source>
        <dbReference type="ARBA" id="ARBA00005964"/>
    </source>
</evidence>
<dbReference type="EMBL" id="JAQQWI010000018">
    <property type="protein sequence ID" value="KAK8000890.1"/>
    <property type="molecule type" value="Genomic_DNA"/>
</dbReference>
<sequence>MLPSISVITISLLASGLAAALIEPSDRVNTTSGLIGGHQARNRTSVTEFLGIKYAAAPTGDLRFAPPKRFTAPPGTFYEASEWSPYVFHDCPANKPPVSKFPNFTEPSGLRVWKNFAAQNDNPSSEDCLALNIWTKNPGTSAKKPVLVWFHGGRFTIPGPHSPFFNGQYLADAEDVVVVTVNYRLGIFGFPGAPGLPQNTALLDQRAAVEWARDNIEAFGGDPSRITISGQSAGGASVDYYSFAWTEDPIVAGLLPQSGTSLSFLPNTPEYAASLWYNVSRAIGCGGGVNDDSDEASRVLACVRAANITTLLAAAAKVPALPSMALHQATFHPTVDNLTVFADYEARAAAGRFARIPLLTGNNDFEAGWYKLSAYAARVNLTEAQWDLYDERAFTCPSAYTAGYRARYGVPTWRYRYFGDWDNLRLYNRTAGLGSRGSGAYHGSEIEMVFGTAQDVSGLESSCKEATTSRYMMGAWAAFARDPERGLLAYGWPIYNPTDATLVRLGGQNSPEPNFVAPSTYDSSCPIKNDPLPGRGAF</sequence>
<dbReference type="InterPro" id="IPR050654">
    <property type="entry name" value="AChE-related_enzymes"/>
</dbReference>
<evidence type="ECO:0000256" key="2">
    <source>
        <dbReference type="ARBA" id="ARBA00022801"/>
    </source>
</evidence>
<keyword evidence="6" id="KW-1185">Reference proteome</keyword>
<gene>
    <name evidence="5" type="ORF">PG991_013112</name>
</gene>
<dbReference type="Gene3D" id="3.40.50.1820">
    <property type="entry name" value="alpha/beta hydrolase"/>
    <property type="match status" value="2"/>
</dbReference>
<dbReference type="PANTHER" id="PTHR43918:SF4">
    <property type="entry name" value="CARBOXYLIC ESTER HYDROLASE"/>
    <property type="match status" value="1"/>
</dbReference>
<feature type="domain" description="Carboxylesterase type B" evidence="4">
    <location>
        <begin position="382"/>
        <end position="509"/>
    </location>
</feature>
<evidence type="ECO:0000259" key="4">
    <source>
        <dbReference type="Pfam" id="PF00135"/>
    </source>
</evidence>
<dbReference type="Pfam" id="PF00135">
    <property type="entry name" value="COesterase"/>
    <property type="match status" value="2"/>
</dbReference>
<reference evidence="5 6" key="1">
    <citation type="submission" date="2023-01" db="EMBL/GenBank/DDBJ databases">
        <title>Analysis of 21 Apiospora genomes using comparative genomics revels a genus with tremendous synthesis potential of carbohydrate active enzymes and secondary metabolites.</title>
        <authorList>
            <person name="Sorensen T."/>
        </authorList>
    </citation>
    <scope>NUCLEOTIDE SEQUENCE [LARGE SCALE GENOMIC DNA]</scope>
    <source>
        <strain evidence="5 6">CBS 20057</strain>
    </source>
</reference>